<protein>
    <submittedName>
        <fullName evidence="2">Prepilin-type N-terminal cleavage/methylation domain-containing protein</fullName>
    </submittedName>
</protein>
<evidence type="ECO:0000256" key="1">
    <source>
        <dbReference type="SAM" id="Phobius"/>
    </source>
</evidence>
<feature type="transmembrane region" description="Helical" evidence="1">
    <location>
        <begin position="7"/>
        <end position="27"/>
    </location>
</feature>
<accession>A0ABW8TW97</accession>
<dbReference type="Pfam" id="PF07963">
    <property type="entry name" value="N_methyl"/>
    <property type="match status" value="1"/>
</dbReference>
<keyword evidence="1" id="KW-1133">Transmembrane helix</keyword>
<dbReference type="PROSITE" id="PS51257">
    <property type="entry name" value="PROKAR_LIPOPROTEIN"/>
    <property type="match status" value="1"/>
</dbReference>
<dbReference type="RefSeq" id="WP_406766214.1">
    <property type="nucleotide sequence ID" value="NZ_JBJHZY010000004.1"/>
</dbReference>
<dbReference type="EMBL" id="JBJHZY010000004">
    <property type="protein sequence ID" value="MFL0269584.1"/>
    <property type="molecule type" value="Genomic_DNA"/>
</dbReference>
<comment type="caution">
    <text evidence="2">The sequence shown here is derived from an EMBL/GenBank/DDBJ whole genome shotgun (WGS) entry which is preliminary data.</text>
</comment>
<keyword evidence="3" id="KW-1185">Reference proteome</keyword>
<reference evidence="2 3" key="1">
    <citation type="submission" date="2024-11" db="EMBL/GenBank/DDBJ databases">
        <authorList>
            <person name="Heng Y.C."/>
            <person name="Lim A.C.H."/>
            <person name="Lee J.K.Y."/>
            <person name="Kittelmann S."/>
        </authorList>
    </citation>
    <scope>NUCLEOTIDE SEQUENCE [LARGE SCALE GENOMIC DNA]</scope>
    <source>
        <strain evidence="2 3">WILCCON 0202</strain>
    </source>
</reference>
<keyword evidence="1" id="KW-0472">Membrane</keyword>
<evidence type="ECO:0000313" key="2">
    <source>
        <dbReference type="EMBL" id="MFL0269584.1"/>
    </source>
</evidence>
<dbReference type="InterPro" id="IPR012902">
    <property type="entry name" value="N_methyl_site"/>
</dbReference>
<organism evidence="2 3">
    <name type="scientific">Candidatus Clostridium radicumherbarum</name>
    <dbReference type="NCBI Taxonomy" id="3381662"/>
    <lineage>
        <taxon>Bacteria</taxon>
        <taxon>Bacillati</taxon>
        <taxon>Bacillota</taxon>
        <taxon>Clostridia</taxon>
        <taxon>Eubacteriales</taxon>
        <taxon>Clostridiaceae</taxon>
        <taxon>Clostridium</taxon>
    </lineage>
</organism>
<sequence>MKKGFSLIELLVIMSIIIIAASCTPFLTSFLQ</sequence>
<proteinExistence type="predicted"/>
<evidence type="ECO:0000313" key="3">
    <source>
        <dbReference type="Proteomes" id="UP001623661"/>
    </source>
</evidence>
<dbReference type="Proteomes" id="UP001623661">
    <property type="component" value="Unassembled WGS sequence"/>
</dbReference>
<name>A0ABW8TW97_9CLOT</name>
<keyword evidence="1" id="KW-0812">Transmembrane</keyword>
<gene>
    <name evidence="2" type="ORF">ACJDUH_16020</name>
</gene>